<dbReference type="AlphaFoldDB" id="A0A8S0RE07"/>
<dbReference type="PANTHER" id="PTHR48449:SF1">
    <property type="entry name" value="DUF1985 DOMAIN-CONTAINING PROTEIN"/>
    <property type="match status" value="1"/>
</dbReference>
<proteinExistence type="predicted"/>
<name>A0A8S0RE07_OLEEU</name>
<dbReference type="Proteomes" id="UP000594638">
    <property type="component" value="Unassembled WGS sequence"/>
</dbReference>
<evidence type="ECO:0000313" key="2">
    <source>
        <dbReference type="Proteomes" id="UP000594638"/>
    </source>
</evidence>
<dbReference type="EMBL" id="CACTIH010002703">
    <property type="protein sequence ID" value="CAA2976995.1"/>
    <property type="molecule type" value="Genomic_DNA"/>
</dbReference>
<gene>
    <name evidence="1" type="ORF">OLEA9_A115966</name>
</gene>
<dbReference type="Gramene" id="OE9A115966T1">
    <property type="protein sequence ID" value="OE9A115966C1"/>
    <property type="gene ID" value="OE9A115966"/>
</dbReference>
<keyword evidence="2" id="KW-1185">Reference proteome</keyword>
<reference evidence="1 2" key="1">
    <citation type="submission" date="2019-12" db="EMBL/GenBank/DDBJ databases">
        <authorList>
            <person name="Alioto T."/>
            <person name="Alioto T."/>
            <person name="Gomez Garrido J."/>
        </authorList>
    </citation>
    <scope>NUCLEOTIDE SEQUENCE [LARGE SCALE GENOMIC DNA]</scope>
</reference>
<evidence type="ECO:0000313" key="1">
    <source>
        <dbReference type="EMBL" id="CAA2976995.1"/>
    </source>
</evidence>
<feature type="non-terminal residue" evidence="1">
    <location>
        <position position="1"/>
    </location>
</feature>
<protein>
    <submittedName>
        <fullName evidence="1">Uncharacterized protein</fullName>
    </submittedName>
</protein>
<sequence>MMEFEFCIPQDARLLVHISQRSNFKYVKTVMDHFDEWQRKDFHNSSFGYLAEVPDIQFSVQLIQQLVFNIVRTEKVYELWFSMQGHLMRFGL</sequence>
<comment type="caution">
    <text evidence="1">The sequence shown here is derived from an EMBL/GenBank/DDBJ whole genome shotgun (WGS) entry which is preliminary data.</text>
</comment>
<dbReference type="OrthoDB" id="1750169at2759"/>
<dbReference type="PANTHER" id="PTHR48449">
    <property type="entry name" value="DUF1985 DOMAIN-CONTAINING PROTEIN"/>
    <property type="match status" value="1"/>
</dbReference>
<accession>A0A8S0RE07</accession>
<organism evidence="1 2">
    <name type="scientific">Olea europaea subsp. europaea</name>
    <dbReference type="NCBI Taxonomy" id="158383"/>
    <lineage>
        <taxon>Eukaryota</taxon>
        <taxon>Viridiplantae</taxon>
        <taxon>Streptophyta</taxon>
        <taxon>Embryophyta</taxon>
        <taxon>Tracheophyta</taxon>
        <taxon>Spermatophyta</taxon>
        <taxon>Magnoliopsida</taxon>
        <taxon>eudicotyledons</taxon>
        <taxon>Gunneridae</taxon>
        <taxon>Pentapetalae</taxon>
        <taxon>asterids</taxon>
        <taxon>lamiids</taxon>
        <taxon>Lamiales</taxon>
        <taxon>Oleaceae</taxon>
        <taxon>Oleeae</taxon>
        <taxon>Olea</taxon>
    </lineage>
</organism>